<gene>
    <name evidence="2" type="ORF">C8R41DRAFT_867320</name>
</gene>
<feature type="region of interest" description="Disordered" evidence="1">
    <location>
        <begin position="265"/>
        <end position="323"/>
    </location>
</feature>
<comment type="caution">
    <text evidence="2">The sequence shown here is derived from an EMBL/GenBank/DDBJ whole genome shotgun (WGS) entry which is preliminary data.</text>
</comment>
<dbReference type="EMBL" id="JANVFT010000039">
    <property type="protein sequence ID" value="KAJ4492246.1"/>
    <property type="molecule type" value="Genomic_DNA"/>
</dbReference>
<feature type="compositionally biased region" description="Polar residues" evidence="1">
    <location>
        <begin position="314"/>
        <end position="323"/>
    </location>
</feature>
<name>A0ABQ8VGK2_9AGAR</name>
<dbReference type="Proteomes" id="UP001150217">
    <property type="component" value="Unassembled WGS sequence"/>
</dbReference>
<accession>A0ABQ8VGK2</accession>
<evidence type="ECO:0000313" key="2">
    <source>
        <dbReference type="EMBL" id="KAJ4492246.1"/>
    </source>
</evidence>
<evidence type="ECO:0000313" key="3">
    <source>
        <dbReference type="Proteomes" id="UP001150217"/>
    </source>
</evidence>
<sequence>MEVVVLRQRRRGDEGGGVEEAEAEMEVVVLRQRRRGGGDGGGGVEANAEAEMEVVVLRQRRRGGGDGGRGDAEMEVVVLRQRRRGDEGGGVEEAEAEMEVVVLRQRRCGGGDGGGGVEANAEAEMEVVVLRQRRRGGGDGGGGVEAEAVVETRASAFSSCGLGVTCLLKLSGHSGGIKSRNIQLNPGEVDVLAPRHVQLQQVGLLRHITQHDGLQNTDPEFNILEQSLNAGFSGYEEVDFEALEDLDNNRAAPGTALMDEHMQEVDNDTGGTQTDSSEDWTPNAKSKKAPTRKRKRAPAMNASTSFKRSRSKRVGSTETANATSAPPFPTVFYKKSLPPQTLPEKFHALRPPNLSSSEWRTERKRQYNIWWQGRKHASSVEVHTVQDGFDIPQHSRISKPAWMGLRASADVRSSILEAIAGHGSNAAHAILEGITRIPYVAHLAVAVCDLNNRMFLYRSQLTPNILDCILPKVNAAIPNFVRSITRGFSEDDMQNNSRGDHWFSIAGHDRNNRQHPEATKFQKNNHLAIARAFSPGQIFHTLTPAQKLWLQYPASSISRHSTTLSGLGGLHEGKVWD</sequence>
<reference evidence="2" key="1">
    <citation type="submission" date="2022-08" db="EMBL/GenBank/DDBJ databases">
        <title>A Global Phylogenomic Analysis of the Shiitake Genus Lentinula.</title>
        <authorList>
            <consortium name="DOE Joint Genome Institute"/>
            <person name="Sierra-Patev S."/>
            <person name="Min B."/>
            <person name="Naranjo-Ortiz M."/>
            <person name="Looney B."/>
            <person name="Konkel Z."/>
            <person name="Slot J.C."/>
            <person name="Sakamoto Y."/>
            <person name="Steenwyk J.L."/>
            <person name="Rokas A."/>
            <person name="Carro J."/>
            <person name="Camarero S."/>
            <person name="Ferreira P."/>
            <person name="Molpeceres G."/>
            <person name="Ruiz-Duenas F.J."/>
            <person name="Serrano A."/>
            <person name="Henrissat B."/>
            <person name="Drula E."/>
            <person name="Hughes K.W."/>
            <person name="Mata J.L."/>
            <person name="Ishikawa N.K."/>
            <person name="Vargas-Isla R."/>
            <person name="Ushijima S."/>
            <person name="Smith C.A."/>
            <person name="Ahrendt S."/>
            <person name="Andreopoulos W."/>
            <person name="He G."/>
            <person name="Labutti K."/>
            <person name="Lipzen A."/>
            <person name="Ng V."/>
            <person name="Riley R."/>
            <person name="Sandor L."/>
            <person name="Barry K."/>
            <person name="Martinez A.T."/>
            <person name="Xiao Y."/>
            <person name="Gibbons J.G."/>
            <person name="Terashima K."/>
            <person name="Grigoriev I.V."/>
            <person name="Hibbett D.S."/>
        </authorList>
    </citation>
    <scope>NUCLEOTIDE SEQUENCE</scope>
    <source>
        <strain evidence="2">RHP3577 ss4</strain>
    </source>
</reference>
<protein>
    <submittedName>
        <fullName evidence="2">Uncharacterized protein</fullName>
    </submittedName>
</protein>
<organism evidence="2 3">
    <name type="scientific">Lentinula lateritia</name>
    <dbReference type="NCBI Taxonomy" id="40482"/>
    <lineage>
        <taxon>Eukaryota</taxon>
        <taxon>Fungi</taxon>
        <taxon>Dikarya</taxon>
        <taxon>Basidiomycota</taxon>
        <taxon>Agaricomycotina</taxon>
        <taxon>Agaricomycetes</taxon>
        <taxon>Agaricomycetidae</taxon>
        <taxon>Agaricales</taxon>
        <taxon>Marasmiineae</taxon>
        <taxon>Omphalotaceae</taxon>
        <taxon>Lentinula</taxon>
    </lineage>
</organism>
<evidence type="ECO:0000256" key="1">
    <source>
        <dbReference type="SAM" id="MobiDB-lite"/>
    </source>
</evidence>
<proteinExistence type="predicted"/>
<feature type="compositionally biased region" description="Basic residues" evidence="1">
    <location>
        <begin position="285"/>
        <end position="297"/>
    </location>
</feature>
<keyword evidence="3" id="KW-1185">Reference proteome</keyword>